<keyword evidence="2" id="KW-1185">Reference proteome</keyword>
<evidence type="ECO:0000313" key="2">
    <source>
        <dbReference type="Proteomes" id="UP000635853"/>
    </source>
</evidence>
<reference evidence="2" key="1">
    <citation type="submission" date="2021-01" db="EMBL/GenBank/DDBJ databases">
        <title>Draft genomes of Rhodovulum sulfidophilum.</title>
        <authorList>
            <person name="Guzman M.S."/>
        </authorList>
    </citation>
    <scope>NUCLEOTIDE SEQUENCE [LARGE SCALE GENOMIC DNA]</scope>
    <source>
        <strain evidence="2">AB19</strain>
    </source>
</reference>
<dbReference type="RefSeq" id="WP_075787040.1">
    <property type="nucleotide sequence ID" value="NZ_JAESIL010000006.1"/>
</dbReference>
<sequence>MARVLGHALTYASFDGWDWFRLLAMVRLTARERASLAYAALRSLEPEQAEMTAATVLRAAGAPMPPFLRGMEEARFWASLANRAELKAFALASFEAMAPHDQTAFLRHISEIEVAA</sequence>
<name>A0ABS1RBH1_9RHOB</name>
<comment type="caution">
    <text evidence="1">The sequence shown here is derived from an EMBL/GenBank/DDBJ whole genome shotgun (WGS) entry which is preliminary data.</text>
</comment>
<proteinExistence type="predicted"/>
<organism evidence="1 2">
    <name type="scientific">Rhodovulum visakhapatnamense</name>
    <dbReference type="NCBI Taxonomy" id="364297"/>
    <lineage>
        <taxon>Bacteria</taxon>
        <taxon>Pseudomonadati</taxon>
        <taxon>Pseudomonadota</taxon>
        <taxon>Alphaproteobacteria</taxon>
        <taxon>Rhodobacterales</taxon>
        <taxon>Paracoccaceae</taxon>
        <taxon>Rhodovulum</taxon>
    </lineage>
</organism>
<protein>
    <submittedName>
        <fullName evidence="1">Uncharacterized protein</fullName>
    </submittedName>
</protein>
<gene>
    <name evidence="1" type="ORF">JMJ92_02240</name>
</gene>
<dbReference type="Proteomes" id="UP000635853">
    <property type="component" value="Unassembled WGS sequence"/>
</dbReference>
<accession>A0ABS1RBH1</accession>
<evidence type="ECO:0000313" key="1">
    <source>
        <dbReference type="EMBL" id="MBL3576985.1"/>
    </source>
</evidence>
<dbReference type="EMBL" id="JAESIL010000006">
    <property type="protein sequence ID" value="MBL3576985.1"/>
    <property type="molecule type" value="Genomic_DNA"/>
</dbReference>